<dbReference type="CDD" id="cd00009">
    <property type="entry name" value="AAA"/>
    <property type="match status" value="1"/>
</dbReference>
<feature type="modified residue" description="4-aspartylphosphate" evidence="7">
    <location>
        <position position="53"/>
    </location>
</feature>
<dbReference type="Pfam" id="PF25601">
    <property type="entry name" value="AAA_lid_14"/>
    <property type="match status" value="1"/>
</dbReference>
<dbReference type="SUPFAM" id="SSF46689">
    <property type="entry name" value="Homeodomain-like"/>
    <property type="match status" value="1"/>
</dbReference>
<dbReference type="SUPFAM" id="SSF52172">
    <property type="entry name" value="CheY-like"/>
    <property type="match status" value="1"/>
</dbReference>
<evidence type="ECO:0000313" key="11">
    <source>
        <dbReference type="Proteomes" id="UP000248012"/>
    </source>
</evidence>
<evidence type="ECO:0000259" key="8">
    <source>
        <dbReference type="PROSITE" id="PS50045"/>
    </source>
</evidence>
<accession>A0A2V4NU39</accession>
<dbReference type="Pfam" id="PF02954">
    <property type="entry name" value="HTH_8"/>
    <property type="match status" value="1"/>
</dbReference>
<keyword evidence="3" id="KW-0067">ATP-binding</keyword>
<dbReference type="SUPFAM" id="SSF52540">
    <property type="entry name" value="P-loop containing nucleoside triphosphate hydrolases"/>
    <property type="match status" value="1"/>
</dbReference>
<dbReference type="GO" id="GO:0043565">
    <property type="term" value="F:sequence-specific DNA binding"/>
    <property type="evidence" value="ECO:0007669"/>
    <property type="project" value="InterPro"/>
</dbReference>
<dbReference type="PRINTS" id="PR01590">
    <property type="entry name" value="HTHFIS"/>
</dbReference>
<dbReference type="PROSITE" id="PS50045">
    <property type="entry name" value="SIGMA54_INTERACT_4"/>
    <property type="match status" value="1"/>
</dbReference>
<dbReference type="InterPro" id="IPR011006">
    <property type="entry name" value="CheY-like_superfamily"/>
</dbReference>
<evidence type="ECO:0000256" key="2">
    <source>
        <dbReference type="ARBA" id="ARBA00022741"/>
    </source>
</evidence>
<dbReference type="PANTHER" id="PTHR32071:SF57">
    <property type="entry name" value="C4-DICARBOXYLATE TRANSPORT TRANSCRIPTIONAL REGULATORY PROTEIN DCTD"/>
    <property type="match status" value="1"/>
</dbReference>
<feature type="domain" description="Response regulatory" evidence="9">
    <location>
        <begin position="4"/>
        <end position="118"/>
    </location>
</feature>
<evidence type="ECO:0000256" key="5">
    <source>
        <dbReference type="ARBA" id="ARBA00023015"/>
    </source>
</evidence>
<dbReference type="Gene3D" id="1.10.8.60">
    <property type="match status" value="1"/>
</dbReference>
<dbReference type="CDD" id="cd17549">
    <property type="entry name" value="REC_DctD-like"/>
    <property type="match status" value="1"/>
</dbReference>
<reference evidence="10 11" key="1">
    <citation type="submission" date="2018-05" db="EMBL/GenBank/DDBJ databases">
        <title>Oceanovita maritima gen. nov., sp. nov., a marine bacterium in the family Rhodobacteraceae isolated from surface seawater of Lundu port Xiamen, China.</title>
        <authorList>
            <person name="Hetharua B.H."/>
            <person name="Min D."/>
            <person name="Liao H."/>
            <person name="Tian Y."/>
        </authorList>
    </citation>
    <scope>NUCLEOTIDE SEQUENCE [LARGE SCALE GENOMIC DNA]</scope>
    <source>
        <strain evidence="10 11">FSX-11</strain>
    </source>
</reference>
<evidence type="ECO:0000256" key="3">
    <source>
        <dbReference type="ARBA" id="ARBA00022840"/>
    </source>
</evidence>
<dbReference type="FunFam" id="3.40.50.2300:FF:000018">
    <property type="entry name" value="DNA-binding transcriptional regulator NtrC"/>
    <property type="match status" value="1"/>
</dbReference>
<dbReference type="EMBL" id="QFVT01000003">
    <property type="protein sequence ID" value="PYC48476.1"/>
    <property type="molecule type" value="Genomic_DNA"/>
</dbReference>
<organism evidence="10 11">
    <name type="scientific">Litorivita pollutaquae</name>
    <dbReference type="NCBI Taxonomy" id="2200892"/>
    <lineage>
        <taxon>Bacteria</taxon>
        <taxon>Pseudomonadati</taxon>
        <taxon>Pseudomonadota</taxon>
        <taxon>Alphaproteobacteria</taxon>
        <taxon>Rhodobacterales</taxon>
        <taxon>Paracoccaceae</taxon>
        <taxon>Litorivita</taxon>
    </lineage>
</organism>
<dbReference type="InterPro" id="IPR002078">
    <property type="entry name" value="Sigma_54_int"/>
</dbReference>
<dbReference type="OrthoDB" id="9802388at2"/>
<dbReference type="RefSeq" id="WP_110795211.1">
    <property type="nucleotide sequence ID" value="NZ_KZ826482.1"/>
</dbReference>
<comment type="caution">
    <text evidence="10">The sequence shown here is derived from an EMBL/GenBank/DDBJ whole genome shotgun (WGS) entry which is preliminary data.</text>
</comment>
<dbReference type="Gene3D" id="1.10.10.60">
    <property type="entry name" value="Homeodomain-like"/>
    <property type="match status" value="1"/>
</dbReference>
<dbReference type="AlphaFoldDB" id="A0A2V4NU39"/>
<keyword evidence="4" id="KW-0902">Two-component regulatory system</keyword>
<evidence type="ECO:0000313" key="10">
    <source>
        <dbReference type="EMBL" id="PYC48476.1"/>
    </source>
</evidence>
<dbReference type="InterPro" id="IPR009057">
    <property type="entry name" value="Homeodomain-like_sf"/>
</dbReference>
<evidence type="ECO:0000259" key="9">
    <source>
        <dbReference type="PROSITE" id="PS50110"/>
    </source>
</evidence>
<keyword evidence="2" id="KW-0547">Nucleotide-binding</keyword>
<dbReference type="InterPro" id="IPR058031">
    <property type="entry name" value="AAA_lid_NorR"/>
</dbReference>
<dbReference type="PROSITE" id="PS50110">
    <property type="entry name" value="RESPONSE_REGULATORY"/>
    <property type="match status" value="1"/>
</dbReference>
<protein>
    <submittedName>
        <fullName evidence="10">Sigma-54-dependent Fis family transcriptional regulator</fullName>
    </submittedName>
</protein>
<dbReference type="SMART" id="SM00448">
    <property type="entry name" value="REC"/>
    <property type="match status" value="1"/>
</dbReference>
<keyword evidence="1 7" id="KW-0597">Phosphoprotein</keyword>
<dbReference type="Gene3D" id="3.40.50.2300">
    <property type="match status" value="1"/>
</dbReference>
<keyword evidence="5" id="KW-0805">Transcription regulation</keyword>
<sequence>MTRRVLCVDDDVAVREALRQTLELGDLLPQVAGSFIEAKDHIRPEFDGVILSDIRMPGRDGFHLLGHTQEVDAELPVILLTGEGDIPMAVRAMGQGAFGFLEKPCSPADLLAEVERALKTRALVLENRRLKAQLQTGDPAARMLFGTSESSEKLRDMVRQVAQTRAEVLITGAPGSGTSKVAEVIHLMSAQAKAPFVKRGAAGVTRADLIAAYEAAEGGSLYLDEIGALPREAQFLLLDVMEGSATVRVMAGTTRDLADDVAAGQISADLFYRLDVTRVRIPSLAERPEDIAEMFRQYVAQAAEQAGLAAPEITPEVVAGLMARDWPGNARALMSEAMRFVLGVGRGMAQHETGEMGLTQQMAQVESSLLVAALRRAEGRASVAAKELRLPRKTFYDKLARYGIRPEDYR</sequence>
<dbReference type="Pfam" id="PF14532">
    <property type="entry name" value="Sigma54_activ_2"/>
    <property type="match status" value="1"/>
</dbReference>
<keyword evidence="6" id="KW-0804">Transcription</keyword>
<dbReference type="PANTHER" id="PTHR32071">
    <property type="entry name" value="TRANSCRIPTIONAL REGULATORY PROTEIN"/>
    <property type="match status" value="1"/>
</dbReference>
<dbReference type="GO" id="GO:0000160">
    <property type="term" value="P:phosphorelay signal transduction system"/>
    <property type="evidence" value="ECO:0007669"/>
    <property type="project" value="UniProtKB-KW"/>
</dbReference>
<proteinExistence type="predicted"/>
<evidence type="ECO:0000256" key="1">
    <source>
        <dbReference type="ARBA" id="ARBA00022553"/>
    </source>
</evidence>
<dbReference type="Proteomes" id="UP000248012">
    <property type="component" value="Unassembled WGS sequence"/>
</dbReference>
<keyword evidence="11" id="KW-1185">Reference proteome</keyword>
<evidence type="ECO:0000256" key="7">
    <source>
        <dbReference type="PROSITE-ProRule" id="PRU00169"/>
    </source>
</evidence>
<dbReference type="InterPro" id="IPR002197">
    <property type="entry name" value="HTH_Fis"/>
</dbReference>
<dbReference type="Gene3D" id="3.40.50.300">
    <property type="entry name" value="P-loop containing nucleotide triphosphate hydrolases"/>
    <property type="match status" value="1"/>
</dbReference>
<feature type="domain" description="Sigma-54 factor interaction" evidence="8">
    <location>
        <begin position="144"/>
        <end position="342"/>
    </location>
</feature>
<gene>
    <name evidence="10" type="ORF">DI396_05755</name>
</gene>
<dbReference type="InterPro" id="IPR001789">
    <property type="entry name" value="Sig_transdc_resp-reg_receiver"/>
</dbReference>
<evidence type="ECO:0000256" key="4">
    <source>
        <dbReference type="ARBA" id="ARBA00023012"/>
    </source>
</evidence>
<dbReference type="GO" id="GO:0006355">
    <property type="term" value="P:regulation of DNA-templated transcription"/>
    <property type="evidence" value="ECO:0007669"/>
    <property type="project" value="InterPro"/>
</dbReference>
<name>A0A2V4NU39_9RHOB</name>
<evidence type="ECO:0000256" key="6">
    <source>
        <dbReference type="ARBA" id="ARBA00023163"/>
    </source>
</evidence>
<dbReference type="Pfam" id="PF00072">
    <property type="entry name" value="Response_reg"/>
    <property type="match status" value="1"/>
</dbReference>
<dbReference type="GO" id="GO:0005524">
    <property type="term" value="F:ATP binding"/>
    <property type="evidence" value="ECO:0007669"/>
    <property type="project" value="UniProtKB-KW"/>
</dbReference>
<dbReference type="InterPro" id="IPR027417">
    <property type="entry name" value="P-loop_NTPase"/>
</dbReference>